<name>A0A0P1BQ84_9BASI</name>
<dbReference type="EMBL" id="CCYA01000275">
    <property type="protein sequence ID" value="CEH18510.1"/>
    <property type="molecule type" value="Genomic_DNA"/>
</dbReference>
<dbReference type="AlphaFoldDB" id="A0A0P1BQ84"/>
<evidence type="ECO:0000313" key="1">
    <source>
        <dbReference type="EMBL" id="CEH18510.1"/>
    </source>
</evidence>
<organism evidence="1 2">
    <name type="scientific">Ceraceosorus bombacis</name>
    <dbReference type="NCBI Taxonomy" id="401625"/>
    <lineage>
        <taxon>Eukaryota</taxon>
        <taxon>Fungi</taxon>
        <taxon>Dikarya</taxon>
        <taxon>Basidiomycota</taxon>
        <taxon>Ustilaginomycotina</taxon>
        <taxon>Exobasidiomycetes</taxon>
        <taxon>Ceraceosorales</taxon>
        <taxon>Ceraceosoraceae</taxon>
        <taxon>Ceraceosorus</taxon>
    </lineage>
</organism>
<proteinExistence type="predicted"/>
<sequence>MAFGAGPRLGLNLGFTASAADGLYGSGETGAGQPSSIASLPPSQSLVGLSVAPGASWPRW</sequence>
<evidence type="ECO:0000313" key="2">
    <source>
        <dbReference type="Proteomes" id="UP000054845"/>
    </source>
</evidence>
<accession>A0A0P1BQ84</accession>
<dbReference type="Proteomes" id="UP000054845">
    <property type="component" value="Unassembled WGS sequence"/>
</dbReference>
<reference evidence="1 2" key="1">
    <citation type="submission" date="2014-09" db="EMBL/GenBank/DDBJ databases">
        <authorList>
            <person name="Magalhaes I.L.F."/>
            <person name="Oliveira U."/>
            <person name="Santos F.R."/>
            <person name="Vidigal T.H.D.A."/>
            <person name="Brescovit A.D."/>
            <person name="Santos A.J."/>
        </authorList>
    </citation>
    <scope>NUCLEOTIDE SEQUENCE [LARGE SCALE GENOMIC DNA]</scope>
</reference>
<keyword evidence="2" id="KW-1185">Reference proteome</keyword>
<protein>
    <submittedName>
        <fullName evidence="1">Uncharacterized protein</fullName>
    </submittedName>
</protein>